<organism evidence="1">
    <name type="scientific">uncultured delta proteobacterium HF0200_39N20</name>
    <dbReference type="NCBI Taxonomy" id="710833"/>
    <lineage>
        <taxon>Bacteria</taxon>
        <taxon>Deltaproteobacteria</taxon>
        <taxon>environmental samples</taxon>
    </lineage>
</organism>
<dbReference type="AlphaFoldDB" id="E0XUW0"/>
<protein>
    <submittedName>
        <fullName evidence="1">Uncharacterized protein</fullName>
    </submittedName>
</protein>
<proteinExistence type="predicted"/>
<sequence length="61" mass="7084">MKLTGTNWPGDLIFKIIPRWLLQVLIKSPKPPNLSMPTLVCRCSWQGRNTCFHPEHRSKDP</sequence>
<evidence type="ECO:0000313" key="1">
    <source>
        <dbReference type="EMBL" id="ADI18201.1"/>
    </source>
</evidence>
<accession>E0XUW0</accession>
<name>E0XUW0_9DELT</name>
<reference evidence="1" key="1">
    <citation type="journal article" date="2011" name="Environ. Microbiol.">
        <title>Time-series analyses of Monterey Bay coastal microbial picoplankton using a 'genome proxy' microarray.</title>
        <authorList>
            <person name="Rich V.I."/>
            <person name="Pham V.D."/>
            <person name="Eppley J."/>
            <person name="Shi Y."/>
            <person name="DeLong E.F."/>
        </authorList>
    </citation>
    <scope>NUCLEOTIDE SEQUENCE</scope>
</reference>
<dbReference type="EMBL" id="GU474883">
    <property type="protein sequence ID" value="ADI18201.1"/>
    <property type="molecule type" value="Genomic_DNA"/>
</dbReference>